<proteinExistence type="inferred from homology"/>
<dbReference type="AlphaFoldDB" id="A0A8C3H4P2"/>
<dbReference type="CDD" id="cd15482">
    <property type="entry name" value="Sialidase_non-viral"/>
    <property type="match status" value="1"/>
</dbReference>
<reference evidence="11" key="2">
    <citation type="submission" date="2025-08" db="UniProtKB">
        <authorList>
            <consortium name="Ensembl"/>
        </authorList>
    </citation>
    <scope>IDENTIFICATION</scope>
</reference>
<dbReference type="Ensembl" id="ENSCPBT00000000061.1">
    <property type="protein sequence ID" value="ENSCPBP00000000035.1"/>
    <property type="gene ID" value="ENSCPBG00000000053.1"/>
</dbReference>
<keyword evidence="7" id="KW-0443">Lipid metabolism</keyword>
<dbReference type="Gene3D" id="2.120.10.10">
    <property type="match status" value="1"/>
</dbReference>
<keyword evidence="5" id="KW-0378">Hydrolase</keyword>
<dbReference type="GO" id="GO:0005737">
    <property type="term" value="C:cytoplasm"/>
    <property type="evidence" value="ECO:0007669"/>
    <property type="project" value="TreeGrafter"/>
</dbReference>
<keyword evidence="4" id="KW-0677">Repeat</keyword>
<protein>
    <recommendedName>
        <fullName evidence="3">exo-alpha-sialidase</fullName>
        <ecNumber evidence="3">3.2.1.18</ecNumber>
    </recommendedName>
</protein>
<evidence type="ECO:0000256" key="8">
    <source>
        <dbReference type="ARBA" id="ARBA00023277"/>
    </source>
</evidence>
<dbReference type="GO" id="GO:0016020">
    <property type="term" value="C:membrane"/>
    <property type="evidence" value="ECO:0007669"/>
    <property type="project" value="TreeGrafter"/>
</dbReference>
<dbReference type="FunFam" id="2.120.10.10:FF:000002">
    <property type="entry name" value="Neuraminidase 3"/>
    <property type="match status" value="1"/>
</dbReference>
<evidence type="ECO:0000313" key="11">
    <source>
        <dbReference type="Ensembl" id="ENSCPBP00000000035.1"/>
    </source>
</evidence>
<evidence type="ECO:0000256" key="3">
    <source>
        <dbReference type="ARBA" id="ARBA00012733"/>
    </source>
</evidence>
<comment type="catalytic activity">
    <reaction evidence="1">
        <text>Hydrolysis of alpha-(2-&gt;3)-, alpha-(2-&gt;6)-, alpha-(2-&gt;8)- glycosidic linkages of terminal sialic acid residues in oligosaccharides, glycoproteins, glycolipids, colominic acid and synthetic substrates.</text>
        <dbReference type="EC" id="3.2.1.18"/>
    </reaction>
</comment>
<evidence type="ECO:0000256" key="4">
    <source>
        <dbReference type="ARBA" id="ARBA00022737"/>
    </source>
</evidence>
<evidence type="ECO:0000313" key="12">
    <source>
        <dbReference type="Proteomes" id="UP000694380"/>
    </source>
</evidence>
<keyword evidence="9" id="KW-0326">Glycosidase</keyword>
<evidence type="ECO:0000256" key="5">
    <source>
        <dbReference type="ARBA" id="ARBA00022801"/>
    </source>
</evidence>
<dbReference type="InterPro" id="IPR011040">
    <property type="entry name" value="Sialidase"/>
</dbReference>
<accession>A0A8C3H4P2</accession>
<dbReference type="GO" id="GO:0009313">
    <property type="term" value="P:oligosaccharide catabolic process"/>
    <property type="evidence" value="ECO:0007669"/>
    <property type="project" value="TreeGrafter"/>
</dbReference>
<dbReference type="GO" id="GO:0004308">
    <property type="term" value="F:exo-alpha-sialidase activity"/>
    <property type="evidence" value="ECO:0007669"/>
    <property type="project" value="UniProtKB-EC"/>
</dbReference>
<dbReference type="PANTHER" id="PTHR10628">
    <property type="entry name" value="SIALIDASE"/>
    <property type="match status" value="1"/>
</dbReference>
<dbReference type="EC" id="3.2.1.18" evidence="3"/>
<keyword evidence="12" id="KW-1185">Reference proteome</keyword>
<dbReference type="RefSeq" id="XP_065452285.1">
    <property type="nucleotide sequence ID" value="XM_065596213.1"/>
</dbReference>
<evidence type="ECO:0000256" key="6">
    <source>
        <dbReference type="ARBA" id="ARBA00022963"/>
    </source>
</evidence>
<dbReference type="PANTHER" id="PTHR10628:SF23">
    <property type="entry name" value="SIALIDASE-3"/>
    <property type="match status" value="1"/>
</dbReference>
<reference evidence="11" key="3">
    <citation type="submission" date="2025-09" db="UniProtKB">
        <authorList>
            <consortium name="Ensembl"/>
        </authorList>
    </citation>
    <scope>IDENTIFICATION</scope>
</reference>
<dbReference type="InterPro" id="IPR026856">
    <property type="entry name" value="Sialidase_fam"/>
</dbReference>
<evidence type="ECO:0000256" key="2">
    <source>
        <dbReference type="ARBA" id="ARBA00009348"/>
    </source>
</evidence>
<evidence type="ECO:0000256" key="1">
    <source>
        <dbReference type="ARBA" id="ARBA00000427"/>
    </source>
</evidence>
<dbReference type="RefSeq" id="XP_065452279.1">
    <property type="nucleotide sequence ID" value="XM_065596207.1"/>
</dbReference>
<comment type="similarity">
    <text evidence="2">Belongs to the glycosyl hydrolase 33 family.</text>
</comment>
<reference evidence="11" key="1">
    <citation type="journal article" date="2015" name="Genome Biol. Evol.">
        <title>Physical Mapping and Refinement of the Painted Turtle Genome (Chrysemys picta) Inform Amniote Genome Evolution and Challenge Turtle-Bird Chromosomal Conservation.</title>
        <authorList>
            <person name="Badenhorst D."/>
            <person name="Hillier L.W."/>
            <person name="Literman R."/>
            <person name="Montiel E.E."/>
            <person name="Radhakrishnan S."/>
            <person name="Shen Y."/>
            <person name="Minx P."/>
            <person name="Janes D.E."/>
            <person name="Warren W.C."/>
            <person name="Edwards S.V."/>
            <person name="Valenzuela N."/>
        </authorList>
    </citation>
    <scope>NUCLEOTIDE SEQUENCE [LARGE SCALE GENOMIC DNA]</scope>
</reference>
<dbReference type="GO" id="GO:0006689">
    <property type="term" value="P:ganglioside catabolic process"/>
    <property type="evidence" value="ECO:0007669"/>
    <property type="project" value="TreeGrafter"/>
</dbReference>
<dbReference type="InterPro" id="IPR036278">
    <property type="entry name" value="Sialidase_sf"/>
</dbReference>
<feature type="domain" description="Sialidase" evidence="10">
    <location>
        <begin position="36"/>
        <end position="376"/>
    </location>
</feature>
<dbReference type="RefSeq" id="XP_065452271.1">
    <property type="nucleotide sequence ID" value="XM_065596199.1"/>
</dbReference>
<dbReference type="OMA" id="GHTWVRG"/>
<evidence type="ECO:0000256" key="7">
    <source>
        <dbReference type="ARBA" id="ARBA00023098"/>
    </source>
</evidence>
<dbReference type="GeneID" id="135983584"/>
<sequence length="430" mass="48089">MIKASMSSGKVTLFHQDPRSGVTYRVPALLYIPTDTLLAFAEKRSSARDEDAEYLVLRRGRKTGTSVEWGPSEYLTSAELPGHRTMSPCPVYERKSQTVFLFFICVRKHVTEQWQIWTGQNAARLCYVWSGDAGQTWSSLTDLTEQVIGEDLKDWATFAVGPGHGVQLSSGRLVIPAYTYHITARCCRLPLPCWTLPRALVFYSDDGGQRWHKGELIKGMKTGECQVAEVACQACDPVLYCNARTPRQCRAAALSTDQGLTFESPSSCEQLCEPPDGCQGSVVSFTPTAGLLEADGVEEPDAPAYEMTCLLNDENAPSTIRRSTMSWLLYSHPMDKCKRVDLGIYLNRSPLNEAKWEHPWLLYKGPCSYSDLAVLQEAPAPLLFGCLFECGVNYACEEIAFQLFCFEDLQKDRVSHRSLENQPKTKLKCN</sequence>
<dbReference type="GeneTree" id="ENSGT00950000182944"/>
<evidence type="ECO:0000259" key="10">
    <source>
        <dbReference type="Pfam" id="PF13088"/>
    </source>
</evidence>
<dbReference type="Proteomes" id="UP000694380">
    <property type="component" value="Chromosome 1"/>
</dbReference>
<dbReference type="SUPFAM" id="SSF50939">
    <property type="entry name" value="Sialidases"/>
    <property type="match status" value="1"/>
</dbReference>
<keyword evidence="6" id="KW-0442">Lipid degradation</keyword>
<organism evidence="11 12">
    <name type="scientific">Chrysemys picta bellii</name>
    <name type="common">Western painted turtle</name>
    <name type="synonym">Emys bellii</name>
    <dbReference type="NCBI Taxonomy" id="8478"/>
    <lineage>
        <taxon>Eukaryota</taxon>
        <taxon>Metazoa</taxon>
        <taxon>Chordata</taxon>
        <taxon>Craniata</taxon>
        <taxon>Vertebrata</taxon>
        <taxon>Euteleostomi</taxon>
        <taxon>Archelosauria</taxon>
        <taxon>Testudinata</taxon>
        <taxon>Testudines</taxon>
        <taxon>Cryptodira</taxon>
        <taxon>Durocryptodira</taxon>
        <taxon>Testudinoidea</taxon>
        <taxon>Emydidae</taxon>
        <taxon>Chrysemys</taxon>
    </lineage>
</organism>
<dbReference type="RefSeq" id="XP_065452276.1">
    <property type="nucleotide sequence ID" value="XM_065596204.1"/>
</dbReference>
<gene>
    <name evidence="11" type="primary">LOC135983584</name>
</gene>
<dbReference type="Pfam" id="PF13088">
    <property type="entry name" value="BNR_2"/>
    <property type="match status" value="1"/>
</dbReference>
<name>A0A8C3H4P2_CHRPI</name>
<evidence type="ECO:0000256" key="9">
    <source>
        <dbReference type="ARBA" id="ARBA00023295"/>
    </source>
</evidence>
<keyword evidence="8" id="KW-0119">Carbohydrate metabolism</keyword>